<feature type="region of interest" description="Disordered" evidence="1">
    <location>
        <begin position="486"/>
        <end position="511"/>
    </location>
</feature>
<dbReference type="RefSeq" id="XP_011133214.1">
    <property type="nucleotide sequence ID" value="XM_011134912.1"/>
</dbReference>
<protein>
    <submittedName>
        <fullName evidence="2">GLTT repeat (6 copies) protein</fullName>
    </submittedName>
</protein>
<dbReference type="AlphaFoldDB" id="A0A023AZ08"/>
<gene>
    <name evidence="2" type="ORF">GNI_167070</name>
</gene>
<dbReference type="Proteomes" id="UP000019763">
    <property type="component" value="Unassembled WGS sequence"/>
</dbReference>
<evidence type="ECO:0000313" key="3">
    <source>
        <dbReference type="Proteomes" id="UP000019763"/>
    </source>
</evidence>
<reference evidence="2" key="1">
    <citation type="submission" date="2013-12" db="EMBL/GenBank/DDBJ databases">
        <authorList>
            <person name="Omoto C.K."/>
            <person name="Sibley D."/>
            <person name="Venepally P."/>
            <person name="Hadjithomas M."/>
            <person name="Karamycheva S."/>
            <person name="Brunk B."/>
            <person name="Roos D."/>
            <person name="Caler E."/>
            <person name="Lorenzi H."/>
        </authorList>
    </citation>
    <scope>NUCLEOTIDE SEQUENCE</scope>
</reference>
<evidence type="ECO:0000313" key="2">
    <source>
        <dbReference type="EMBL" id="EZG43555.1"/>
    </source>
</evidence>
<name>A0A023AZ08_GRENI</name>
<proteinExistence type="predicted"/>
<evidence type="ECO:0000256" key="1">
    <source>
        <dbReference type="SAM" id="MobiDB-lite"/>
    </source>
</evidence>
<dbReference type="InterPro" id="IPR008164">
    <property type="entry name" value="XGLTT_rpt"/>
</dbReference>
<comment type="caution">
    <text evidence="2">The sequence shown here is derived from an EMBL/GenBank/DDBJ whole genome shotgun (WGS) entry which is preliminary data.</text>
</comment>
<keyword evidence="3" id="KW-1185">Reference proteome</keyword>
<dbReference type="VEuPathDB" id="CryptoDB:GNI_167070"/>
<sequence length="599" mass="65339">MRTVVATSTSDMNAGMVASLLTIEGTMSTLEDCTAQMIEIGVAGREAKVRAVVLLPWSESWKLHDVESKTKPSDEATCSMEIYANGTRGDSVRVEYRRSTTSDSTANNNMEEDNFATFDLVHDPSKFRILRSGEQTDDFIESVIFSSIQKHIDETGAFEKNPLVVDALCWEVFGKTRAELGDHTRVVMSTPTMAPTPTGPLIVLSCRELTEEELPDVLPRLPKDWAWVVRAAARPAAEDHVEDLFFKAVVRDPEWGFFRRQRLSKLKLYAGALVGCTATGAIVLWKLRNSVASSLDRVRSWDGMLGRTTSHTTIGTTNHTTSGTTNGMTIGDWTSGTSSGARLTNVSGLLNGTDGLVTDGLVTDGLVTDGLVTDGLVTDGLVTSTAADAYAIIPAAELAQLREENDAVCAGMWEQRAQQKSSFCEGGSTAGVVMCRKSEGQVHCWYFGSPYDSKDVEMTALQSMRHAGTILDHTACERSCKTAQHSSDAVRHSSDAVRHSETSEDQQSTGRNTAVPVEIACNGHCTEPECRSASFKQRIHHCQCNTATVVCLTNGHVSAHMTQPHVLMSSLIENATRQVDQTRKEKSKKHLKCLYTCDN</sequence>
<dbReference type="EMBL" id="AFNH02001248">
    <property type="protein sequence ID" value="EZG43555.1"/>
    <property type="molecule type" value="Genomic_DNA"/>
</dbReference>
<organism evidence="2 3">
    <name type="scientific">Gregarina niphandrodes</name>
    <name type="common">Septate eugregarine</name>
    <dbReference type="NCBI Taxonomy" id="110365"/>
    <lineage>
        <taxon>Eukaryota</taxon>
        <taxon>Sar</taxon>
        <taxon>Alveolata</taxon>
        <taxon>Apicomplexa</taxon>
        <taxon>Conoidasida</taxon>
        <taxon>Gregarinasina</taxon>
        <taxon>Eugregarinorida</taxon>
        <taxon>Gregarinidae</taxon>
        <taxon>Gregarina</taxon>
    </lineage>
</organism>
<dbReference type="GeneID" id="22915756"/>
<dbReference type="Pfam" id="PF01744">
    <property type="entry name" value="GLTT"/>
    <property type="match status" value="1"/>
</dbReference>
<feature type="compositionally biased region" description="Basic and acidic residues" evidence="1">
    <location>
        <begin position="488"/>
        <end position="502"/>
    </location>
</feature>
<accession>A0A023AZ08</accession>